<evidence type="ECO:0000256" key="8">
    <source>
        <dbReference type="SAM" id="Phobius"/>
    </source>
</evidence>
<dbReference type="AlphaFoldDB" id="A0AAD5S1R1"/>
<comment type="subcellular location">
    <subcellularLocation>
        <location evidence="1">Membrane</location>
        <topology evidence="1">Multi-pass membrane protein</topology>
    </subcellularLocation>
</comment>
<comment type="caution">
    <text evidence="9">The sequence shown here is derived from an EMBL/GenBank/DDBJ whole genome shotgun (WGS) entry which is preliminary data.</text>
</comment>
<dbReference type="GO" id="GO:0016020">
    <property type="term" value="C:membrane"/>
    <property type="evidence" value="ECO:0007669"/>
    <property type="project" value="UniProtKB-SubCell"/>
</dbReference>
<proteinExistence type="inferred from homology"/>
<dbReference type="Gene3D" id="1.50.40.10">
    <property type="entry name" value="Mitochondrial carrier domain"/>
    <property type="match status" value="1"/>
</dbReference>
<feature type="transmembrane region" description="Helical" evidence="8">
    <location>
        <begin position="57"/>
        <end position="79"/>
    </location>
</feature>
<keyword evidence="5 6" id="KW-0472">Membrane</keyword>
<feature type="repeat" description="Solcar" evidence="6">
    <location>
        <begin position="1"/>
        <end position="85"/>
    </location>
</feature>
<evidence type="ECO:0000256" key="5">
    <source>
        <dbReference type="ARBA" id="ARBA00023136"/>
    </source>
</evidence>
<gene>
    <name evidence="9" type="ORF">HK097_005363</name>
</gene>
<dbReference type="EMBL" id="JADGJD010002505">
    <property type="protein sequence ID" value="KAJ3032223.1"/>
    <property type="molecule type" value="Genomic_DNA"/>
</dbReference>
<evidence type="ECO:0000256" key="3">
    <source>
        <dbReference type="ARBA" id="ARBA00022737"/>
    </source>
</evidence>
<accession>A0AAD5S1R1</accession>
<dbReference type="SUPFAM" id="SSF103506">
    <property type="entry name" value="Mitochondrial carrier"/>
    <property type="match status" value="1"/>
</dbReference>
<reference evidence="9" key="1">
    <citation type="submission" date="2020-05" db="EMBL/GenBank/DDBJ databases">
        <title>Phylogenomic resolution of chytrid fungi.</title>
        <authorList>
            <person name="Stajich J.E."/>
            <person name="Amses K."/>
            <person name="Simmons R."/>
            <person name="Seto K."/>
            <person name="Myers J."/>
            <person name="Bonds A."/>
            <person name="Quandt C.A."/>
            <person name="Barry K."/>
            <person name="Liu P."/>
            <person name="Grigoriev I."/>
            <person name="Longcore J.E."/>
            <person name="James T.Y."/>
        </authorList>
    </citation>
    <scope>NUCLEOTIDE SEQUENCE</scope>
    <source>
        <strain evidence="9">JEL0318</strain>
    </source>
</reference>
<evidence type="ECO:0000256" key="4">
    <source>
        <dbReference type="ARBA" id="ARBA00022989"/>
    </source>
</evidence>
<dbReference type="Proteomes" id="UP001212841">
    <property type="component" value="Unassembled WGS sequence"/>
</dbReference>
<protein>
    <recommendedName>
        <fullName evidence="11">Mitochondrial carrier protein</fullName>
    </recommendedName>
</protein>
<evidence type="ECO:0008006" key="11">
    <source>
        <dbReference type="Google" id="ProtNLM"/>
    </source>
</evidence>
<feature type="non-terminal residue" evidence="9">
    <location>
        <position position="1"/>
    </location>
</feature>
<evidence type="ECO:0000256" key="7">
    <source>
        <dbReference type="RuleBase" id="RU000488"/>
    </source>
</evidence>
<dbReference type="PANTHER" id="PTHR24089">
    <property type="entry name" value="SOLUTE CARRIER FAMILY 25"/>
    <property type="match status" value="1"/>
</dbReference>
<keyword evidence="3" id="KW-0677">Repeat</keyword>
<evidence type="ECO:0000256" key="2">
    <source>
        <dbReference type="ARBA" id="ARBA00022692"/>
    </source>
</evidence>
<sequence length="139" mass="15739">FFTYPFDLIRVRLAFEVRSGEPPVKLPTIIKTIYHEPNPFLPDPSPKMRGVVGVLNFYRGFCPTLYGIIPYAGVSFLTYERLKRLLKTSFAPHTLSPTSTPQHPTLTWWAYLTCGALSGAIAQTSAYPFEVIRRNMQVA</sequence>
<feature type="non-terminal residue" evidence="9">
    <location>
        <position position="139"/>
    </location>
</feature>
<dbReference type="PROSITE" id="PS50920">
    <property type="entry name" value="SOLCAR"/>
    <property type="match status" value="1"/>
</dbReference>
<dbReference type="Pfam" id="PF00153">
    <property type="entry name" value="Mito_carr"/>
    <property type="match status" value="2"/>
</dbReference>
<evidence type="ECO:0000256" key="6">
    <source>
        <dbReference type="PROSITE-ProRule" id="PRU00282"/>
    </source>
</evidence>
<evidence type="ECO:0000256" key="1">
    <source>
        <dbReference type="ARBA" id="ARBA00004141"/>
    </source>
</evidence>
<comment type="similarity">
    <text evidence="7">Belongs to the mitochondrial carrier (TC 2.A.29) family.</text>
</comment>
<dbReference type="InterPro" id="IPR023395">
    <property type="entry name" value="MCP_dom_sf"/>
</dbReference>
<keyword evidence="10" id="KW-1185">Reference proteome</keyword>
<organism evidence="9 10">
    <name type="scientific">Rhizophlyctis rosea</name>
    <dbReference type="NCBI Taxonomy" id="64517"/>
    <lineage>
        <taxon>Eukaryota</taxon>
        <taxon>Fungi</taxon>
        <taxon>Fungi incertae sedis</taxon>
        <taxon>Chytridiomycota</taxon>
        <taxon>Chytridiomycota incertae sedis</taxon>
        <taxon>Chytridiomycetes</taxon>
        <taxon>Rhizophlyctidales</taxon>
        <taxon>Rhizophlyctidaceae</taxon>
        <taxon>Rhizophlyctis</taxon>
    </lineage>
</organism>
<evidence type="ECO:0000313" key="9">
    <source>
        <dbReference type="EMBL" id="KAJ3032223.1"/>
    </source>
</evidence>
<keyword evidence="4 8" id="KW-1133">Transmembrane helix</keyword>
<dbReference type="InterPro" id="IPR018108">
    <property type="entry name" value="MCP_transmembrane"/>
</dbReference>
<name>A0AAD5S1R1_9FUNG</name>
<keyword evidence="2 6" id="KW-0812">Transmembrane</keyword>
<evidence type="ECO:0000313" key="10">
    <source>
        <dbReference type="Proteomes" id="UP001212841"/>
    </source>
</evidence>
<keyword evidence="7" id="KW-0813">Transport</keyword>